<gene>
    <name evidence="2" type="ORF">CIG1485E_0507</name>
</gene>
<keyword evidence="3" id="KW-1185">Reference proteome</keyword>
<accession>A0A076FA69</accession>
<dbReference type="HOGENOM" id="CLU_170908_0_0_7"/>
<proteinExistence type="predicted"/>
<reference evidence="3" key="1">
    <citation type="journal article" date="2014" name="Genome Announc.">
        <title>Complete Genome Sequence of Campylobacter iguaniorum Strain 1485ET, Isolated from a Bearded Dragon (Pogona vitticeps).</title>
        <authorList>
            <person name="Gilbert M.J."/>
            <person name="Miller W.G."/>
            <person name="Yee E."/>
            <person name="Kik M."/>
            <person name="Wagenaar J.A."/>
            <person name="Duim B."/>
        </authorList>
    </citation>
    <scope>NUCLEOTIDE SEQUENCE [LARGE SCALE GENOMIC DNA]</scope>
    <source>
        <strain evidence="3">1485E</strain>
    </source>
</reference>
<protein>
    <recommendedName>
        <fullName evidence="1">Flagellar protein FlgJ N-terminal domain-containing protein</fullName>
    </recommendedName>
</protein>
<name>A0A076FA69_9BACT</name>
<feature type="domain" description="Flagellar protein FlgJ N-terminal" evidence="1">
    <location>
        <begin position="49"/>
        <end position="93"/>
    </location>
</feature>
<dbReference type="AlphaFoldDB" id="A0A076FA69"/>
<dbReference type="RefSeq" id="WP_038453381.1">
    <property type="nucleotide sequence ID" value="NZ_CP009043.1"/>
</dbReference>
<dbReference type="Proteomes" id="UP000028486">
    <property type="component" value="Chromosome"/>
</dbReference>
<evidence type="ECO:0000313" key="3">
    <source>
        <dbReference type="Proteomes" id="UP000028486"/>
    </source>
</evidence>
<dbReference type="EMBL" id="CP009043">
    <property type="protein sequence ID" value="AII14372.1"/>
    <property type="molecule type" value="Genomic_DNA"/>
</dbReference>
<dbReference type="KEGG" id="caj:CIG1485E_0507"/>
<dbReference type="eggNOG" id="COG3951">
    <property type="taxonomic scope" value="Bacteria"/>
</dbReference>
<dbReference type="OrthoDB" id="5324665at2"/>
<sequence>MQIDNTMALNAYNSLNTANIDKLSKDDKLLKEQTDAFEAFLVKEVLDISMNSDEKDEKSLFPKDAGDKIYSSMYNDTMSKALSGGMGFSEMLFNFLKERA</sequence>
<dbReference type="Pfam" id="PF10135">
    <property type="entry name" value="Rod-binding"/>
    <property type="match status" value="1"/>
</dbReference>
<evidence type="ECO:0000313" key="2">
    <source>
        <dbReference type="EMBL" id="AII14372.1"/>
    </source>
</evidence>
<organism evidence="2 3">
    <name type="scientific">Campylobacter iguaniorum</name>
    <dbReference type="NCBI Taxonomy" id="1244531"/>
    <lineage>
        <taxon>Bacteria</taxon>
        <taxon>Pseudomonadati</taxon>
        <taxon>Campylobacterota</taxon>
        <taxon>Epsilonproteobacteria</taxon>
        <taxon>Campylobacterales</taxon>
        <taxon>Campylobacteraceae</taxon>
        <taxon>Campylobacter</taxon>
    </lineage>
</organism>
<evidence type="ECO:0000259" key="1">
    <source>
        <dbReference type="Pfam" id="PF10135"/>
    </source>
</evidence>
<dbReference type="InterPro" id="IPR019301">
    <property type="entry name" value="Flagellar_prot_FlgJ_N"/>
</dbReference>
<dbReference type="STRING" id="1244531.CIG2463D_0508"/>
<dbReference type="PATRIC" id="fig|1244531.5.peg.518"/>